<reference evidence="9 10" key="1">
    <citation type="submission" date="2018-02" db="EMBL/GenBank/DDBJ databases">
        <title>Subsurface microbial communities from deep shales in Ohio and West Virginia, USA.</title>
        <authorList>
            <person name="Wrighton K."/>
        </authorList>
    </citation>
    <scope>NUCLEOTIDE SEQUENCE [LARGE SCALE GENOMIC DNA]</scope>
    <source>
        <strain evidence="9 10">OWC-G53F</strain>
    </source>
</reference>
<dbReference type="AlphaFoldDB" id="A0A2S6GY31"/>
<keyword evidence="4" id="KW-0479">Metal-binding</keyword>
<comment type="caution">
    <text evidence="9">The sequence shown here is derived from an EMBL/GenBank/DDBJ whole genome shotgun (WGS) entry which is preliminary data.</text>
</comment>
<evidence type="ECO:0000256" key="2">
    <source>
        <dbReference type="ARBA" id="ARBA00022649"/>
    </source>
</evidence>
<dbReference type="Gene3D" id="3.40.50.1010">
    <property type="entry name" value="5'-nuclease"/>
    <property type="match status" value="1"/>
</dbReference>
<gene>
    <name evidence="9" type="ORF">B0F88_109172</name>
</gene>
<keyword evidence="2" id="KW-1277">Toxin-antitoxin system</keyword>
<dbReference type="GO" id="GO:0004518">
    <property type="term" value="F:nuclease activity"/>
    <property type="evidence" value="ECO:0007669"/>
    <property type="project" value="UniProtKB-KW"/>
</dbReference>
<keyword evidence="5" id="KW-0378">Hydrolase</keyword>
<dbReference type="InterPro" id="IPR002716">
    <property type="entry name" value="PIN_dom"/>
</dbReference>
<dbReference type="PANTHER" id="PTHR33653:SF1">
    <property type="entry name" value="RIBONUCLEASE VAPC2"/>
    <property type="match status" value="1"/>
</dbReference>
<dbReference type="CDD" id="cd18738">
    <property type="entry name" value="PIN_VapC4-5_FitB-like"/>
    <property type="match status" value="1"/>
</dbReference>
<evidence type="ECO:0000256" key="6">
    <source>
        <dbReference type="ARBA" id="ARBA00022842"/>
    </source>
</evidence>
<evidence type="ECO:0000256" key="5">
    <source>
        <dbReference type="ARBA" id="ARBA00022801"/>
    </source>
</evidence>
<feature type="domain" description="PIN" evidence="8">
    <location>
        <begin position="1"/>
        <end position="109"/>
    </location>
</feature>
<name>A0A2S6GY31_9GAMM</name>
<evidence type="ECO:0000256" key="7">
    <source>
        <dbReference type="ARBA" id="ARBA00038093"/>
    </source>
</evidence>
<evidence type="ECO:0000259" key="8">
    <source>
        <dbReference type="Pfam" id="PF01850"/>
    </source>
</evidence>
<evidence type="ECO:0000313" key="9">
    <source>
        <dbReference type="EMBL" id="PPK70070.1"/>
    </source>
</evidence>
<keyword evidence="6" id="KW-0460">Magnesium</keyword>
<comment type="cofactor">
    <cofactor evidence="1">
        <name>Mg(2+)</name>
        <dbReference type="ChEBI" id="CHEBI:18420"/>
    </cofactor>
</comment>
<evidence type="ECO:0000256" key="1">
    <source>
        <dbReference type="ARBA" id="ARBA00001946"/>
    </source>
</evidence>
<accession>A0A2S6GY31</accession>
<evidence type="ECO:0000256" key="3">
    <source>
        <dbReference type="ARBA" id="ARBA00022722"/>
    </source>
</evidence>
<dbReference type="GO" id="GO:0046872">
    <property type="term" value="F:metal ion binding"/>
    <property type="evidence" value="ECO:0007669"/>
    <property type="project" value="UniProtKB-KW"/>
</dbReference>
<dbReference type="PANTHER" id="PTHR33653">
    <property type="entry name" value="RIBONUCLEASE VAPC2"/>
    <property type="match status" value="1"/>
</dbReference>
<keyword evidence="3" id="KW-0540">Nuclease</keyword>
<dbReference type="Proteomes" id="UP000238071">
    <property type="component" value="Unassembled WGS sequence"/>
</dbReference>
<dbReference type="SUPFAM" id="SSF88723">
    <property type="entry name" value="PIN domain-like"/>
    <property type="match status" value="1"/>
</dbReference>
<evidence type="ECO:0000313" key="10">
    <source>
        <dbReference type="Proteomes" id="UP000238071"/>
    </source>
</evidence>
<evidence type="ECO:0000256" key="4">
    <source>
        <dbReference type="ARBA" id="ARBA00022723"/>
    </source>
</evidence>
<comment type="similarity">
    <text evidence="7">Belongs to the PINc/VapC protein family.</text>
</comment>
<organism evidence="9 10">
    <name type="scientific">Methylobacter tundripaludum</name>
    <dbReference type="NCBI Taxonomy" id="173365"/>
    <lineage>
        <taxon>Bacteria</taxon>
        <taxon>Pseudomonadati</taxon>
        <taxon>Pseudomonadota</taxon>
        <taxon>Gammaproteobacteria</taxon>
        <taxon>Methylococcales</taxon>
        <taxon>Methylococcaceae</taxon>
        <taxon>Methylobacter</taxon>
    </lineage>
</organism>
<dbReference type="Pfam" id="PF01850">
    <property type="entry name" value="PIN"/>
    <property type="match status" value="1"/>
</dbReference>
<sequence>MILDSNIVIYAFEPKYRESSLEDFLLQGEFSVSNVTRLEVMGYWRNSDAEFRRFELFFDATHVLDVSFEIIDRAIQLRRQRSMGLADAMIAATALIHQLPLVTHNTRDFQWISELELIDPLAESSP</sequence>
<dbReference type="GO" id="GO:0016787">
    <property type="term" value="F:hydrolase activity"/>
    <property type="evidence" value="ECO:0007669"/>
    <property type="project" value="UniProtKB-KW"/>
</dbReference>
<protein>
    <recommendedName>
        <fullName evidence="8">PIN domain-containing protein</fullName>
    </recommendedName>
</protein>
<proteinExistence type="inferred from homology"/>
<keyword evidence="10" id="KW-1185">Reference proteome</keyword>
<dbReference type="OrthoDB" id="459334at2"/>
<dbReference type="EMBL" id="PTIY01000009">
    <property type="protein sequence ID" value="PPK70070.1"/>
    <property type="molecule type" value="Genomic_DNA"/>
</dbReference>
<dbReference type="InterPro" id="IPR029060">
    <property type="entry name" value="PIN-like_dom_sf"/>
</dbReference>
<dbReference type="RefSeq" id="WP_104424231.1">
    <property type="nucleotide sequence ID" value="NZ_PTIY01000009.1"/>
</dbReference>
<dbReference type="InterPro" id="IPR050556">
    <property type="entry name" value="Type_II_TA_system_RNase"/>
</dbReference>